<dbReference type="InterPro" id="IPR030392">
    <property type="entry name" value="S74_ICA"/>
</dbReference>
<evidence type="ECO:0000313" key="4">
    <source>
        <dbReference type="Proteomes" id="UP000051491"/>
    </source>
</evidence>
<dbReference type="Proteomes" id="UP000051491">
    <property type="component" value="Unassembled WGS sequence"/>
</dbReference>
<dbReference type="Pfam" id="PF07902">
    <property type="entry name" value="Gp58"/>
    <property type="match status" value="2"/>
</dbReference>
<dbReference type="Pfam" id="PF06605">
    <property type="entry name" value="Prophage_tail"/>
    <property type="match status" value="1"/>
</dbReference>
<comment type="caution">
    <text evidence="3">The sequence shown here is derived from an EMBL/GenBank/DDBJ whole genome shotgun (WGS) entry which is preliminary data.</text>
</comment>
<feature type="coiled-coil region" evidence="1">
    <location>
        <begin position="458"/>
        <end position="492"/>
    </location>
</feature>
<dbReference type="OrthoDB" id="2249783at2"/>
<feature type="domain" description="Peptidase S74" evidence="2">
    <location>
        <begin position="1460"/>
        <end position="1572"/>
    </location>
</feature>
<dbReference type="InterPro" id="IPR010572">
    <property type="entry name" value="Tail_dom"/>
</dbReference>
<dbReference type="SUPFAM" id="SSF57997">
    <property type="entry name" value="Tropomyosin"/>
    <property type="match status" value="1"/>
</dbReference>
<accession>A0A0R2KLQ0</accession>
<evidence type="ECO:0000313" key="3">
    <source>
        <dbReference type="EMBL" id="KRN88204.1"/>
    </source>
</evidence>
<dbReference type="RefSeq" id="WP_010494393.1">
    <property type="nucleotide sequence ID" value="NZ_JQBK01000001.1"/>
</dbReference>
<dbReference type="PATRIC" id="fig|89059.3.peg.57"/>
<gene>
    <name evidence="3" type="ORF">IV43_GL000055</name>
</gene>
<dbReference type="InterPro" id="IPR012892">
    <property type="entry name" value="Gp58"/>
</dbReference>
<dbReference type="NCBIfam" id="TIGR01665">
    <property type="entry name" value="put_anti_recept"/>
    <property type="match status" value="1"/>
</dbReference>
<name>A0A0R2KLQ0_9LACO</name>
<dbReference type="Gene3D" id="1.10.287.1490">
    <property type="match status" value="1"/>
</dbReference>
<organism evidence="3 4">
    <name type="scientific">Ligilactobacillus acidipiscis</name>
    <dbReference type="NCBI Taxonomy" id="89059"/>
    <lineage>
        <taxon>Bacteria</taxon>
        <taxon>Bacillati</taxon>
        <taxon>Bacillota</taxon>
        <taxon>Bacilli</taxon>
        <taxon>Lactobacillales</taxon>
        <taxon>Lactobacillaceae</taxon>
        <taxon>Ligilactobacillus</taxon>
    </lineage>
</organism>
<evidence type="ECO:0000256" key="1">
    <source>
        <dbReference type="SAM" id="Coils"/>
    </source>
</evidence>
<dbReference type="InterPro" id="IPR007119">
    <property type="entry name" value="Phage_tail_spike_N"/>
</dbReference>
<reference evidence="3 4" key="1">
    <citation type="journal article" date="2015" name="Genome Announc.">
        <title>Expanding the biotechnology potential of lactobacilli through comparative genomics of 213 strains and associated genera.</title>
        <authorList>
            <person name="Sun Z."/>
            <person name="Harris H.M."/>
            <person name="McCann A."/>
            <person name="Guo C."/>
            <person name="Argimon S."/>
            <person name="Zhang W."/>
            <person name="Yang X."/>
            <person name="Jeffery I.B."/>
            <person name="Cooney J.C."/>
            <person name="Kagawa T.F."/>
            <person name="Liu W."/>
            <person name="Song Y."/>
            <person name="Salvetti E."/>
            <person name="Wrobel A."/>
            <person name="Rasinkangas P."/>
            <person name="Parkhill J."/>
            <person name="Rea M.C."/>
            <person name="O'Sullivan O."/>
            <person name="Ritari J."/>
            <person name="Douillard F.P."/>
            <person name="Paul Ross R."/>
            <person name="Yang R."/>
            <person name="Briner A.E."/>
            <person name="Felis G.E."/>
            <person name="de Vos W.M."/>
            <person name="Barrangou R."/>
            <person name="Klaenhammer T.R."/>
            <person name="Caufield P.W."/>
            <person name="Cui Y."/>
            <person name="Zhang H."/>
            <person name="O'Toole P.W."/>
        </authorList>
    </citation>
    <scope>NUCLEOTIDE SEQUENCE [LARGE SCALE GENOMIC DNA]</scope>
    <source>
        <strain evidence="3 4">DSM 15353</strain>
    </source>
</reference>
<dbReference type="PROSITE" id="PS51688">
    <property type="entry name" value="ICA"/>
    <property type="match status" value="1"/>
</dbReference>
<sequence>MSYPVLYESNATDFFSNGLGTLPDAITATVTEERNGEFVFDVTYPSHGRRAGQIKNNRIIKVDAGHLLKDQRFVVKTVTPTMDNSGKTIIAVHAEHVSYKSNDFAIKPQLSISDMTAEQALNFWNENLTTPNQFTVDSDINTHNSTSWSIDKVQSARQALGGVEGSILDVWGGEYRFDNLHISLLSKRGTVSNTLLAYGRNITSFEQEQNIINTYTSIYPYFISSDNTNSDPTIYTIDGLTVNAPNADKFPNQKVLPLNMANYLGDIKIGSKPSDNSADDKTEYISVSELKSRMKSQAQKYIKDNDIGIPKVSIKVSFIDLSKTSNYVDVAPLEELDLCDNVPIRFPDLDIDTTAKVSRVIWNVLTDSYDSLELGDISATLGEAIAEIDHKANEAQKSADKANTMQIGADGKSTVFRGPNTPTANHIGDLWYKPNGQDTEMYQWDGVTWAFVISTKDTHEISDKVEKAQEEAAEAKQRARDAVNTANQAIADAGFATDTADTAKQIAEDTKKDVVTANSDSATALDNAKTALNKANQAVNDVASGKTDISNIQDKVNTINSSLSGVSDDLNTAKADLKKFSDTAVKNGKDIVSINKDVSSIKIDSANTKGNVSQLQQTATKLSSDITDAQGNISRLQQKADSISSTVGTLKTGLDGTNKTVKSQGTQITQNATALKSKANKTDVDAVTNRVTTAETNISQNTEDIESKADSTTVNALSGEVSQNTSDIKQNAKGITSKVSSSDVQGMLDNGGYATQSWTGSQIKQSADEINSTVTSVSNKVDNFQVGGRNLLKNTDFLINSDAVRLGNSVTYVEASQLANRKATLSVGINVDEVTSVSGDARIYVNLTCYQGSNKLETFNALKTFKVRDIFHGRVSSSFTLPEGTDRFGSSNVVIDGVAGLGLTVGRPKLELGNKATDWTPAPEDMATVTALSSVDQKADSISSTVTNNKSDTDTKFTNINQTIHGIQSTVKNKADSSTVTQLSNVVDSKVSMSDYNSEITQLADDINLAVKRTEAEGTNLIRNGSFKNGESWQIDSSLTTWFSPSGGIPIASGTYMGFSSPTDSSQELSIIQNPSQAIMDSLENNTVTLSCYTRSNENGGRFRIYFKVTDSKGDSSYYGINDIHDLPTGWTRYSTTATLPSDIEEVNLTYMWLNIPPDVSCYITGTMLTMGDQLLPYQDSNLDVVNQINLDKSGVLIQGKKIMIDGDTYIKNGVIKSAMIDTLDANKITTGTLNAANVNVVNLNASNITTGTLNANLISMRATASGKSIKMDGNGISGWDANGRLRMKWGIQDLAGDGQSDPSNLILYTGNGNKSFSIGTNTDDTLVIGTESKNMSALIRSGLRITLNTTDLRIYSPSSDRNYWKINYTDGEPEINTTVPVSGRIGSSSNYISAMYGYAGNFRQLDVGFGKGAPQEGDLRVGKDSTSALVLSRAIRNRTYSNSPNMVVTSYGVLGRSTSASKYKLDISDVDNLTEKAQSFLAVKPKQWFDKQETQDFANKLMGNDMIQESPTVNHHAGFIAEDLAVAGLTEFISYGADGSLEGIQYDRLPILHHELLRQAYNKIDYLMTQLNIMDKRISELEGDD</sequence>
<keyword evidence="1" id="KW-0175">Coiled coil</keyword>
<proteinExistence type="predicted"/>
<evidence type="ECO:0000259" key="2">
    <source>
        <dbReference type="PROSITE" id="PS51688"/>
    </source>
</evidence>
<protein>
    <submittedName>
        <fullName evidence="3">Phage protein</fullName>
    </submittedName>
</protein>
<dbReference type="EMBL" id="JQBK01000001">
    <property type="protein sequence ID" value="KRN88204.1"/>
    <property type="molecule type" value="Genomic_DNA"/>
</dbReference>